<evidence type="ECO:0000313" key="6">
    <source>
        <dbReference type="Proteomes" id="UP001058124"/>
    </source>
</evidence>
<protein>
    <submittedName>
        <fullName evidence="5">ABC transporter</fullName>
    </submittedName>
</protein>
<keyword evidence="2" id="KW-0547">Nucleotide-binding</keyword>
<evidence type="ECO:0000256" key="2">
    <source>
        <dbReference type="ARBA" id="ARBA00022741"/>
    </source>
</evidence>
<evidence type="ECO:0000256" key="3">
    <source>
        <dbReference type="ARBA" id="ARBA00022840"/>
    </source>
</evidence>
<dbReference type="GO" id="GO:0016887">
    <property type="term" value="F:ATP hydrolysis activity"/>
    <property type="evidence" value="ECO:0007669"/>
    <property type="project" value="InterPro"/>
</dbReference>
<dbReference type="InterPro" id="IPR017911">
    <property type="entry name" value="MacB-like_ATP-bd"/>
</dbReference>
<keyword evidence="6" id="KW-1185">Reference proteome</keyword>
<organism evidence="5 6">
    <name type="scientific">Leminorella grimontii</name>
    <dbReference type="NCBI Taxonomy" id="82981"/>
    <lineage>
        <taxon>Bacteria</taxon>
        <taxon>Pseudomonadati</taxon>
        <taxon>Pseudomonadota</taxon>
        <taxon>Gammaproteobacteria</taxon>
        <taxon>Enterobacterales</taxon>
        <taxon>Budviciaceae</taxon>
        <taxon>Leminorella</taxon>
    </lineage>
</organism>
<dbReference type="RefSeq" id="WP_027274347.1">
    <property type="nucleotide sequence ID" value="NZ_BRLH01000004.1"/>
</dbReference>
<dbReference type="AlphaFoldDB" id="A0AAV5N5F1"/>
<dbReference type="InterPro" id="IPR027417">
    <property type="entry name" value="P-loop_NTPase"/>
</dbReference>
<dbReference type="GO" id="GO:0005524">
    <property type="term" value="F:ATP binding"/>
    <property type="evidence" value="ECO:0007669"/>
    <property type="project" value="UniProtKB-KW"/>
</dbReference>
<dbReference type="GO" id="GO:0005886">
    <property type="term" value="C:plasma membrane"/>
    <property type="evidence" value="ECO:0007669"/>
    <property type="project" value="TreeGrafter"/>
</dbReference>
<dbReference type="InterPro" id="IPR015854">
    <property type="entry name" value="ABC_transpr_LolD-like"/>
</dbReference>
<comment type="caution">
    <text evidence="5">The sequence shown here is derived from an EMBL/GenBank/DDBJ whole genome shotgun (WGS) entry which is preliminary data.</text>
</comment>
<accession>A0AAV5N5F1</accession>
<keyword evidence="1" id="KW-0813">Transport</keyword>
<name>A0AAV5N5F1_9GAMM</name>
<dbReference type="InterPro" id="IPR003439">
    <property type="entry name" value="ABC_transporter-like_ATP-bd"/>
</dbReference>
<evidence type="ECO:0000259" key="4">
    <source>
        <dbReference type="PROSITE" id="PS50893"/>
    </source>
</evidence>
<proteinExistence type="predicted"/>
<dbReference type="PROSITE" id="PS50893">
    <property type="entry name" value="ABC_TRANSPORTER_2"/>
    <property type="match status" value="1"/>
</dbReference>
<gene>
    <name evidence="5" type="ORF">SOASR030_20440</name>
</gene>
<feature type="domain" description="ABC transporter" evidence="4">
    <location>
        <begin position="6"/>
        <end position="228"/>
    </location>
</feature>
<sequence length="229" mass="24945">MSELIVKGLKVHFNGSAQPALHIPSLTVTSGSHIAVTGASGSGKTTLVNAVSGLERSPVGQIFWDGQDIGGLSESVRDDWRARHVGLIMQDFHLYPGLSAMDNVLLPTRFRAWRTPIGLKARASALLDRVGIYRENQPVDTLSRGEKQRVAIARALLSSPSILIADEPTASLDEENGRRVIQLLTQFAKEGRSTLICVTHDARLSSRMQRAIVLENGRVQSDVKMEKAT</sequence>
<dbReference type="SUPFAM" id="SSF52540">
    <property type="entry name" value="P-loop containing nucleoside triphosphate hydrolases"/>
    <property type="match status" value="1"/>
</dbReference>
<dbReference type="Gene3D" id="3.40.50.300">
    <property type="entry name" value="P-loop containing nucleotide triphosphate hydrolases"/>
    <property type="match status" value="1"/>
</dbReference>
<dbReference type="SMART" id="SM00382">
    <property type="entry name" value="AAA"/>
    <property type="match status" value="1"/>
</dbReference>
<dbReference type="GO" id="GO:0022857">
    <property type="term" value="F:transmembrane transporter activity"/>
    <property type="evidence" value="ECO:0007669"/>
    <property type="project" value="TreeGrafter"/>
</dbReference>
<reference evidence="5" key="1">
    <citation type="submission" date="2022-06" db="EMBL/GenBank/DDBJ databases">
        <title>Draft genome sequences of Leminorella grimontii str. JCM5902.</title>
        <authorList>
            <person name="Wakabayashi Y."/>
            <person name="Kojima K."/>
        </authorList>
    </citation>
    <scope>NUCLEOTIDE SEQUENCE</scope>
    <source>
        <strain evidence="5">JCM 5902</strain>
    </source>
</reference>
<dbReference type="EMBL" id="BRLH01000004">
    <property type="protein sequence ID" value="GKX55932.1"/>
    <property type="molecule type" value="Genomic_DNA"/>
</dbReference>
<dbReference type="Pfam" id="PF00005">
    <property type="entry name" value="ABC_tran"/>
    <property type="match status" value="1"/>
</dbReference>
<dbReference type="Proteomes" id="UP001058124">
    <property type="component" value="Unassembled WGS sequence"/>
</dbReference>
<dbReference type="PANTHER" id="PTHR24220">
    <property type="entry name" value="IMPORT ATP-BINDING PROTEIN"/>
    <property type="match status" value="1"/>
</dbReference>
<evidence type="ECO:0000313" key="5">
    <source>
        <dbReference type="EMBL" id="GKX55932.1"/>
    </source>
</evidence>
<evidence type="ECO:0000256" key="1">
    <source>
        <dbReference type="ARBA" id="ARBA00022448"/>
    </source>
</evidence>
<dbReference type="CDD" id="cd03255">
    <property type="entry name" value="ABC_MJ0796_LolCDE_FtsE"/>
    <property type="match status" value="1"/>
</dbReference>
<dbReference type="InterPro" id="IPR003593">
    <property type="entry name" value="AAA+_ATPase"/>
</dbReference>
<keyword evidence="3" id="KW-0067">ATP-binding</keyword>